<protein>
    <submittedName>
        <fullName evidence="2">Uncharacterized protein</fullName>
    </submittedName>
</protein>
<accession>A0AAN7JWS1</accession>
<name>A0AAN7JWS1_9MYRT</name>
<evidence type="ECO:0000256" key="1">
    <source>
        <dbReference type="SAM" id="MobiDB-lite"/>
    </source>
</evidence>
<keyword evidence="3" id="KW-1185">Reference proteome</keyword>
<gene>
    <name evidence="2" type="ORF">SAY87_021176</name>
</gene>
<dbReference type="AlphaFoldDB" id="A0AAN7JWS1"/>
<reference evidence="2 3" key="1">
    <citation type="journal article" date="2023" name="Hortic Res">
        <title>Pangenome of water caltrop reveals structural variations and asymmetric subgenome divergence after allopolyploidization.</title>
        <authorList>
            <person name="Zhang X."/>
            <person name="Chen Y."/>
            <person name="Wang L."/>
            <person name="Yuan Y."/>
            <person name="Fang M."/>
            <person name="Shi L."/>
            <person name="Lu R."/>
            <person name="Comes H.P."/>
            <person name="Ma Y."/>
            <person name="Chen Y."/>
            <person name="Huang G."/>
            <person name="Zhou Y."/>
            <person name="Zheng Z."/>
            <person name="Qiu Y."/>
        </authorList>
    </citation>
    <scope>NUCLEOTIDE SEQUENCE [LARGE SCALE GENOMIC DNA]</scope>
    <source>
        <tissue evidence="2">Roots</tissue>
    </source>
</reference>
<organism evidence="2 3">
    <name type="scientific">Trapa incisa</name>
    <dbReference type="NCBI Taxonomy" id="236973"/>
    <lineage>
        <taxon>Eukaryota</taxon>
        <taxon>Viridiplantae</taxon>
        <taxon>Streptophyta</taxon>
        <taxon>Embryophyta</taxon>
        <taxon>Tracheophyta</taxon>
        <taxon>Spermatophyta</taxon>
        <taxon>Magnoliopsida</taxon>
        <taxon>eudicotyledons</taxon>
        <taxon>Gunneridae</taxon>
        <taxon>Pentapetalae</taxon>
        <taxon>rosids</taxon>
        <taxon>malvids</taxon>
        <taxon>Myrtales</taxon>
        <taxon>Lythraceae</taxon>
        <taxon>Trapa</taxon>
    </lineage>
</organism>
<evidence type="ECO:0000313" key="2">
    <source>
        <dbReference type="EMBL" id="KAK4752378.1"/>
    </source>
</evidence>
<evidence type="ECO:0000313" key="3">
    <source>
        <dbReference type="Proteomes" id="UP001345219"/>
    </source>
</evidence>
<feature type="region of interest" description="Disordered" evidence="1">
    <location>
        <begin position="51"/>
        <end position="76"/>
    </location>
</feature>
<comment type="caution">
    <text evidence="2">The sequence shown here is derived from an EMBL/GenBank/DDBJ whole genome shotgun (WGS) entry which is preliminary data.</text>
</comment>
<dbReference type="Proteomes" id="UP001345219">
    <property type="component" value="Chromosome 16"/>
</dbReference>
<proteinExistence type="predicted"/>
<dbReference type="EMBL" id="JAXIOK010000016">
    <property type="protein sequence ID" value="KAK4752378.1"/>
    <property type="molecule type" value="Genomic_DNA"/>
</dbReference>
<sequence>MPHQNQPYCNKMNSPVTIIVLYSLQFKDCLHIICSHYLALEGTYSHWMSRPNTSNTHEFDQKQTQKTQPQSDRKRVQGIAAGFSQKALKFFTLGEEPSTESKICVC</sequence>